<evidence type="ECO:0000256" key="4">
    <source>
        <dbReference type="ARBA" id="ARBA00022679"/>
    </source>
</evidence>
<feature type="binding site" evidence="10">
    <location>
        <begin position="11"/>
        <end position="13"/>
    </location>
    <ligand>
        <name>UDP-N-acetyl-alpha-D-glucosamine</name>
        <dbReference type="ChEBI" id="CHEBI:57705"/>
    </ligand>
</feature>
<dbReference type="RefSeq" id="WP_012880819.1">
    <property type="nucleotide sequence ID" value="NC_013532.1"/>
</dbReference>
<evidence type="ECO:0000256" key="10">
    <source>
        <dbReference type="HAMAP-Rule" id="MF_00033"/>
    </source>
</evidence>
<keyword evidence="4 10" id="KW-0808">Transferase</keyword>
<dbReference type="CAZy" id="GT28">
    <property type="family name" value="Glycosyltransferase Family 28"/>
</dbReference>
<feature type="transmembrane region" description="Helical" evidence="11">
    <location>
        <begin position="97"/>
        <end position="117"/>
    </location>
</feature>
<dbReference type="HAMAP" id="MF_00033">
    <property type="entry name" value="MurG"/>
    <property type="match status" value="1"/>
</dbReference>
<organism evidence="14 15">
    <name type="scientific">Anaplasma centrale (strain Israel)</name>
    <name type="common">Anaplasma marginale subsp. centrale (strain Israel)</name>
    <dbReference type="NCBI Taxonomy" id="574556"/>
    <lineage>
        <taxon>Bacteria</taxon>
        <taxon>Pseudomonadati</taxon>
        <taxon>Pseudomonadota</taxon>
        <taxon>Alphaproteobacteria</taxon>
        <taxon>Rickettsiales</taxon>
        <taxon>Anaplasmataceae</taxon>
        <taxon>Anaplasma</taxon>
    </lineage>
</organism>
<evidence type="ECO:0000256" key="8">
    <source>
        <dbReference type="ARBA" id="ARBA00023306"/>
    </source>
</evidence>
<keyword evidence="2 10" id="KW-0132">Cell division</keyword>
<keyword evidence="5 10" id="KW-0133">Cell shape</keyword>
<keyword evidence="1 10" id="KW-1003">Cell membrane</keyword>
<dbReference type="InterPro" id="IPR004276">
    <property type="entry name" value="GlycoTrans_28_N"/>
</dbReference>
<evidence type="ECO:0000256" key="1">
    <source>
        <dbReference type="ARBA" id="ARBA00022475"/>
    </source>
</evidence>
<dbReference type="AlphaFoldDB" id="D1ASB4"/>
<evidence type="ECO:0000256" key="6">
    <source>
        <dbReference type="ARBA" id="ARBA00022984"/>
    </source>
</evidence>
<keyword evidence="6 10" id="KW-0573">Peptidoglycan synthesis</keyword>
<dbReference type="STRING" id="574556.ACIS_00831"/>
<dbReference type="GO" id="GO:0051991">
    <property type="term" value="F:UDP-N-acetyl-D-glucosamine:N-acetylmuramoyl-L-alanyl-D-glutamyl-meso-2,6-diaminopimelyl-D-alanyl-D-alanine-diphosphoundecaprenol 4-beta-N-acetylglucosaminlytransferase activity"/>
    <property type="evidence" value="ECO:0007669"/>
    <property type="project" value="RHEA"/>
</dbReference>
<comment type="function">
    <text evidence="10">Cell wall formation. Catalyzes the transfer of a GlcNAc subunit on undecaprenyl-pyrophosphoryl-MurNAc-pentapeptide (lipid intermediate I) to form undecaprenyl-pyrophosphoryl-MurNAc-(pentapeptide)GlcNAc (lipid intermediate II).</text>
</comment>
<feature type="binding site" evidence="10">
    <location>
        <position position="185"/>
    </location>
    <ligand>
        <name>UDP-N-acetyl-alpha-D-glucosamine</name>
        <dbReference type="ChEBI" id="CHEBI:57705"/>
    </ligand>
</feature>
<dbReference type="InterPro" id="IPR007235">
    <property type="entry name" value="Glyco_trans_28_C"/>
</dbReference>
<comment type="pathway">
    <text evidence="10">Cell wall biogenesis; peptidoglycan biosynthesis.</text>
</comment>
<dbReference type="SUPFAM" id="SSF53756">
    <property type="entry name" value="UDP-Glycosyltransferase/glycogen phosphorylase"/>
    <property type="match status" value="1"/>
</dbReference>
<dbReference type="eggNOG" id="COG0707">
    <property type="taxonomic scope" value="Bacteria"/>
</dbReference>
<dbReference type="GO" id="GO:0009252">
    <property type="term" value="P:peptidoglycan biosynthetic process"/>
    <property type="evidence" value="ECO:0007669"/>
    <property type="project" value="UniProtKB-UniRule"/>
</dbReference>
<evidence type="ECO:0000256" key="11">
    <source>
        <dbReference type="SAM" id="Phobius"/>
    </source>
</evidence>
<dbReference type="PANTHER" id="PTHR21015">
    <property type="entry name" value="UDP-N-ACETYLGLUCOSAMINE--N-ACETYLMURAMYL-(PENTAPEPTIDE) PYROPHOSPHORYL-UNDECAPRENOL N-ACETYLGLUCOSAMINE TRANSFERASE 1"/>
    <property type="match status" value="1"/>
</dbReference>
<protein>
    <recommendedName>
        <fullName evidence="10">UDP-N-acetylglucosamine--N-acetylmuramyl-(pentapeptide) pyrophosphoryl-undecaprenol N-acetylglucosamine transferase</fullName>
        <ecNumber evidence="10">2.4.1.227</ecNumber>
    </recommendedName>
    <alternativeName>
        <fullName evidence="10">Undecaprenyl-PP-MurNAc-pentapeptide-UDPGlcNAc GlcNAc transferase</fullName>
    </alternativeName>
</protein>
<dbReference type="Pfam" id="PF04101">
    <property type="entry name" value="Glyco_tran_28_C"/>
    <property type="match status" value="1"/>
</dbReference>
<feature type="domain" description="Glycosyltransferase family 28 N-terminal" evidence="12">
    <location>
        <begin position="4"/>
        <end position="138"/>
    </location>
</feature>
<feature type="domain" description="Glycosyl transferase family 28 C-terminal" evidence="13">
    <location>
        <begin position="179"/>
        <end position="341"/>
    </location>
</feature>
<comment type="catalytic activity">
    <reaction evidence="10">
        <text>di-trans,octa-cis-undecaprenyl diphospho-N-acetyl-alpha-D-muramoyl-L-alanyl-D-glutamyl-meso-2,6-diaminopimeloyl-D-alanyl-D-alanine + UDP-N-acetyl-alpha-D-glucosamine = di-trans,octa-cis-undecaprenyl diphospho-[N-acetyl-alpha-D-glucosaminyl-(1-&gt;4)]-N-acetyl-alpha-D-muramoyl-L-alanyl-D-glutamyl-meso-2,6-diaminopimeloyl-D-alanyl-D-alanine + UDP + H(+)</text>
        <dbReference type="Rhea" id="RHEA:31227"/>
        <dbReference type="ChEBI" id="CHEBI:15378"/>
        <dbReference type="ChEBI" id="CHEBI:57705"/>
        <dbReference type="ChEBI" id="CHEBI:58223"/>
        <dbReference type="ChEBI" id="CHEBI:61387"/>
        <dbReference type="ChEBI" id="CHEBI:61388"/>
        <dbReference type="EC" id="2.4.1.227"/>
    </reaction>
</comment>
<dbReference type="Gene3D" id="3.40.50.2000">
    <property type="entry name" value="Glycogen Phosphorylase B"/>
    <property type="match status" value="2"/>
</dbReference>
<evidence type="ECO:0000259" key="13">
    <source>
        <dbReference type="Pfam" id="PF04101"/>
    </source>
</evidence>
<dbReference type="GO" id="GO:0008360">
    <property type="term" value="P:regulation of cell shape"/>
    <property type="evidence" value="ECO:0007669"/>
    <property type="project" value="UniProtKB-KW"/>
</dbReference>
<keyword evidence="11" id="KW-1133">Transmembrane helix</keyword>
<dbReference type="EC" id="2.4.1.227" evidence="10"/>
<evidence type="ECO:0000256" key="9">
    <source>
        <dbReference type="ARBA" id="ARBA00023316"/>
    </source>
</evidence>
<keyword evidence="10" id="KW-0997">Cell inner membrane</keyword>
<dbReference type="GO" id="GO:0051301">
    <property type="term" value="P:cell division"/>
    <property type="evidence" value="ECO:0007669"/>
    <property type="project" value="UniProtKB-KW"/>
</dbReference>
<evidence type="ECO:0000313" key="15">
    <source>
        <dbReference type="Proteomes" id="UP000000630"/>
    </source>
</evidence>
<evidence type="ECO:0000256" key="2">
    <source>
        <dbReference type="ARBA" id="ARBA00022618"/>
    </source>
</evidence>
<reference evidence="14 15" key="1">
    <citation type="journal article" date="2010" name="J. Bacteriol.">
        <title>Complete genome sequence of Anaplasma marginale subsp. centrale.</title>
        <authorList>
            <person name="Herndon D.R."/>
            <person name="Palmer G.H."/>
            <person name="Shkap V."/>
            <person name="Knowles D.P. Jr."/>
            <person name="Brayton K.A."/>
        </authorList>
    </citation>
    <scope>NUCLEOTIDE SEQUENCE [LARGE SCALE GENOMIC DNA]</scope>
    <source>
        <strain evidence="14 15">Israel</strain>
    </source>
</reference>
<dbReference type="KEGG" id="acn:ACIS_00831"/>
<keyword evidence="3 10" id="KW-0328">Glycosyltransferase</keyword>
<dbReference type="GO" id="GO:0050511">
    <property type="term" value="F:undecaprenyldiphospho-muramoylpentapeptide beta-N-acetylglucosaminyltransferase activity"/>
    <property type="evidence" value="ECO:0007669"/>
    <property type="project" value="UniProtKB-UniRule"/>
</dbReference>
<feature type="transmembrane region" description="Helical" evidence="11">
    <location>
        <begin position="67"/>
        <end position="85"/>
    </location>
</feature>
<dbReference type="GO" id="GO:0071555">
    <property type="term" value="P:cell wall organization"/>
    <property type="evidence" value="ECO:0007669"/>
    <property type="project" value="UniProtKB-KW"/>
</dbReference>
<comment type="subcellular location">
    <subcellularLocation>
        <location evidence="10">Cell inner membrane</location>
        <topology evidence="10">Peripheral membrane protein</topology>
        <orientation evidence="10">Cytoplasmic side</orientation>
    </subcellularLocation>
</comment>
<dbReference type="EMBL" id="CP001759">
    <property type="protein sequence ID" value="ACZ49367.1"/>
    <property type="molecule type" value="Genomic_DNA"/>
</dbReference>
<keyword evidence="7 10" id="KW-0472">Membrane</keyword>
<dbReference type="OrthoDB" id="9808936at2"/>
<keyword evidence="9 10" id="KW-0961">Cell wall biogenesis/degradation</keyword>
<dbReference type="PANTHER" id="PTHR21015:SF22">
    <property type="entry name" value="GLYCOSYLTRANSFERASE"/>
    <property type="match status" value="1"/>
</dbReference>
<accession>D1ASB4</accession>
<evidence type="ECO:0000256" key="3">
    <source>
        <dbReference type="ARBA" id="ARBA00022676"/>
    </source>
</evidence>
<keyword evidence="11" id="KW-0812">Transmembrane</keyword>
<sequence>MKKIVLVAGGTGGHIVPAAFLCRVLSGRGYKCVLYTDRYFLPYEARFPDIRRYVLPLCKRSGGIVQLLKFCVLLAYSCVLSYTKLRSLKPDLVIGFGAYPSFPVLLAAWVMSANVVLHEQNSVMGRVNRMFAGYAKIIACGMPLRQIGNKLVHKAVYVGVPTDIKQAVKQTSEGSSINLVILGGSQGLCTFGKIFALAIAELPAHIRSRVFVTQQCGKGQLEAITELYTAHRIKHRLGRFFTDMEDIMGAADLIISRAGATTIAEIMAAGKPAIYVPYERSSCNHQLHNARLVEDLGAGLCVEERTLDVAAVRDMLAGLLNDQNGLQEMSCNAARHAIPDAGAQFCAVVDELLKG</sequence>
<dbReference type="InterPro" id="IPR006009">
    <property type="entry name" value="GlcNAc_MurG"/>
</dbReference>
<dbReference type="Pfam" id="PF03033">
    <property type="entry name" value="Glyco_transf_28"/>
    <property type="match status" value="1"/>
</dbReference>
<comment type="caution">
    <text evidence="10">Lacks conserved residue(s) required for the propagation of feature annotation.</text>
</comment>
<dbReference type="HOGENOM" id="CLU_037404_2_0_5"/>
<gene>
    <name evidence="10 14" type="primary">murG</name>
    <name evidence="14" type="ordered locus">ACIS_00831</name>
</gene>
<dbReference type="GO" id="GO:0005886">
    <property type="term" value="C:plasma membrane"/>
    <property type="evidence" value="ECO:0007669"/>
    <property type="project" value="UniProtKB-SubCell"/>
</dbReference>
<dbReference type="UniPathway" id="UPA00219"/>
<dbReference type="GO" id="GO:0005975">
    <property type="term" value="P:carbohydrate metabolic process"/>
    <property type="evidence" value="ECO:0007669"/>
    <property type="project" value="InterPro"/>
</dbReference>
<evidence type="ECO:0000259" key="12">
    <source>
        <dbReference type="Pfam" id="PF03033"/>
    </source>
</evidence>
<name>D1ASB4_ANACI</name>
<keyword evidence="8 10" id="KW-0131">Cell cycle</keyword>
<proteinExistence type="inferred from homology"/>
<evidence type="ECO:0000256" key="7">
    <source>
        <dbReference type="ARBA" id="ARBA00023136"/>
    </source>
</evidence>
<keyword evidence="15" id="KW-1185">Reference proteome</keyword>
<evidence type="ECO:0000313" key="14">
    <source>
        <dbReference type="EMBL" id="ACZ49367.1"/>
    </source>
</evidence>
<dbReference type="Proteomes" id="UP000000630">
    <property type="component" value="Chromosome"/>
</dbReference>
<comment type="similarity">
    <text evidence="10">Belongs to the glycosyltransferase 28 family. MurG subfamily.</text>
</comment>
<feature type="binding site" evidence="10">
    <location>
        <position position="286"/>
    </location>
    <ligand>
        <name>UDP-N-acetyl-alpha-D-glucosamine</name>
        <dbReference type="ChEBI" id="CHEBI:57705"/>
    </ligand>
</feature>
<dbReference type="CDD" id="cd03785">
    <property type="entry name" value="GT28_MurG"/>
    <property type="match status" value="1"/>
</dbReference>
<feature type="binding site" evidence="10">
    <location>
        <position position="121"/>
    </location>
    <ligand>
        <name>UDP-N-acetyl-alpha-D-glucosamine</name>
        <dbReference type="ChEBI" id="CHEBI:57705"/>
    </ligand>
</feature>
<evidence type="ECO:0000256" key="5">
    <source>
        <dbReference type="ARBA" id="ARBA00022960"/>
    </source>
</evidence>